<comment type="caution">
    <text evidence="4">The sequence shown here is derived from an EMBL/GenBank/DDBJ whole genome shotgun (WGS) entry which is preliminary data.</text>
</comment>
<evidence type="ECO:0000313" key="5">
    <source>
        <dbReference type="Proteomes" id="UP001626550"/>
    </source>
</evidence>
<protein>
    <recommendedName>
        <fullName evidence="3">Myosin tail domain-containing protein</fullName>
    </recommendedName>
</protein>
<gene>
    <name evidence="4" type="ORF">Ciccas_011705</name>
</gene>
<name>A0ABD2PSN3_9PLAT</name>
<evidence type="ECO:0000313" key="4">
    <source>
        <dbReference type="EMBL" id="KAL3309747.1"/>
    </source>
</evidence>
<organism evidence="4 5">
    <name type="scientific">Cichlidogyrus casuarinus</name>
    <dbReference type="NCBI Taxonomy" id="1844966"/>
    <lineage>
        <taxon>Eukaryota</taxon>
        <taxon>Metazoa</taxon>
        <taxon>Spiralia</taxon>
        <taxon>Lophotrochozoa</taxon>
        <taxon>Platyhelminthes</taxon>
        <taxon>Monogenea</taxon>
        <taxon>Monopisthocotylea</taxon>
        <taxon>Dactylogyridea</taxon>
        <taxon>Ancyrocephalidae</taxon>
        <taxon>Cichlidogyrus</taxon>
    </lineage>
</organism>
<feature type="region of interest" description="Disordered" evidence="2">
    <location>
        <begin position="137"/>
        <end position="156"/>
    </location>
</feature>
<evidence type="ECO:0000256" key="2">
    <source>
        <dbReference type="SAM" id="MobiDB-lite"/>
    </source>
</evidence>
<accession>A0ABD2PSN3</accession>
<feature type="domain" description="Myosin tail" evidence="3">
    <location>
        <begin position="3"/>
        <end position="141"/>
    </location>
</feature>
<keyword evidence="5" id="KW-1185">Reference proteome</keyword>
<evidence type="ECO:0000256" key="1">
    <source>
        <dbReference type="ARBA" id="ARBA00023054"/>
    </source>
</evidence>
<dbReference type="Pfam" id="PF01576">
    <property type="entry name" value="Myosin_tail_1"/>
    <property type="match status" value="1"/>
</dbReference>
<dbReference type="InterPro" id="IPR002928">
    <property type="entry name" value="Myosin_tail"/>
</dbReference>
<sequence length="156" mass="18164">MAFEDRSARLQAETARLVNDLKLEQEASRRCDTARRQLETELRDANLRLAEMSGTMEATERESKRITGSAEVRVRELEEELESEAKKAREYLASLRKTERMAKEALQAEEESRRMVAELRDMLERSQVKLRQLRRQVEEAVSQPSEPNEKLAEITE</sequence>
<evidence type="ECO:0000259" key="3">
    <source>
        <dbReference type="Pfam" id="PF01576"/>
    </source>
</evidence>
<reference evidence="4 5" key="1">
    <citation type="submission" date="2024-11" db="EMBL/GenBank/DDBJ databases">
        <title>Adaptive evolution of stress response genes in parasites aligns with host niche diversity.</title>
        <authorList>
            <person name="Hahn C."/>
            <person name="Resl P."/>
        </authorList>
    </citation>
    <scope>NUCLEOTIDE SEQUENCE [LARGE SCALE GENOMIC DNA]</scope>
    <source>
        <strain evidence="4">EGGRZ-B1_66</strain>
        <tissue evidence="4">Body</tissue>
    </source>
</reference>
<proteinExistence type="predicted"/>
<dbReference type="EMBL" id="JBJKFK010003583">
    <property type="protein sequence ID" value="KAL3309747.1"/>
    <property type="molecule type" value="Genomic_DNA"/>
</dbReference>
<dbReference type="Proteomes" id="UP001626550">
    <property type="component" value="Unassembled WGS sequence"/>
</dbReference>
<dbReference type="AlphaFoldDB" id="A0ABD2PSN3"/>
<keyword evidence="1" id="KW-0175">Coiled coil</keyword>
<feature type="compositionally biased region" description="Basic and acidic residues" evidence="2">
    <location>
        <begin position="147"/>
        <end position="156"/>
    </location>
</feature>